<keyword evidence="5" id="KW-0808">Transferase</keyword>
<feature type="domain" description="Histidine kinase" evidence="12">
    <location>
        <begin position="239"/>
        <end position="451"/>
    </location>
</feature>
<keyword evidence="9" id="KW-0067">ATP-binding</keyword>
<evidence type="ECO:0000313" key="13">
    <source>
        <dbReference type="EMBL" id="APW40229.1"/>
    </source>
</evidence>
<evidence type="ECO:0000313" key="14">
    <source>
        <dbReference type="Proteomes" id="UP000186609"/>
    </source>
</evidence>
<dbReference type="CDD" id="cd00082">
    <property type="entry name" value="HisKA"/>
    <property type="match status" value="1"/>
</dbReference>
<keyword evidence="10" id="KW-1133">Transmembrane helix</keyword>
<dbReference type="Pfam" id="PF02518">
    <property type="entry name" value="HATPase_c"/>
    <property type="match status" value="1"/>
</dbReference>
<evidence type="ECO:0000256" key="10">
    <source>
        <dbReference type="ARBA" id="ARBA00022989"/>
    </source>
</evidence>
<dbReference type="PANTHER" id="PTHR45436">
    <property type="entry name" value="SENSOR HISTIDINE KINASE YKOH"/>
    <property type="match status" value="1"/>
</dbReference>
<dbReference type="SMART" id="SM00388">
    <property type="entry name" value="HisKA"/>
    <property type="match status" value="1"/>
</dbReference>
<keyword evidence="14" id="KW-1185">Reference proteome</keyword>
<dbReference type="STRING" id="1842727.RD110_26015"/>
<evidence type="ECO:0000256" key="9">
    <source>
        <dbReference type="ARBA" id="ARBA00022840"/>
    </source>
</evidence>
<keyword evidence="8 13" id="KW-0418">Kinase</keyword>
<evidence type="ECO:0000256" key="8">
    <source>
        <dbReference type="ARBA" id="ARBA00022777"/>
    </source>
</evidence>
<dbReference type="InterPro" id="IPR036097">
    <property type="entry name" value="HisK_dim/P_sf"/>
</dbReference>
<evidence type="ECO:0000256" key="2">
    <source>
        <dbReference type="ARBA" id="ARBA00004141"/>
    </source>
</evidence>
<comment type="subcellular location">
    <subcellularLocation>
        <location evidence="2">Membrane</location>
        <topology evidence="2">Multi-pass membrane protein</topology>
    </subcellularLocation>
</comment>
<comment type="catalytic activity">
    <reaction evidence="1">
        <text>ATP + protein L-histidine = ADP + protein N-phospho-L-histidine.</text>
        <dbReference type="EC" id="2.7.13.3"/>
    </reaction>
</comment>
<dbReference type="Gene3D" id="3.30.565.10">
    <property type="entry name" value="Histidine kinase-like ATPase, C-terminal domain"/>
    <property type="match status" value="1"/>
</dbReference>
<dbReference type="InterPro" id="IPR003661">
    <property type="entry name" value="HisK_dim/P_dom"/>
</dbReference>
<dbReference type="GO" id="GO:0005524">
    <property type="term" value="F:ATP binding"/>
    <property type="evidence" value="ECO:0007669"/>
    <property type="project" value="UniProtKB-KW"/>
</dbReference>
<evidence type="ECO:0000256" key="6">
    <source>
        <dbReference type="ARBA" id="ARBA00022692"/>
    </source>
</evidence>
<dbReference type="SUPFAM" id="SSF47384">
    <property type="entry name" value="Homodimeric domain of signal transducing histidine kinase"/>
    <property type="match status" value="1"/>
</dbReference>
<evidence type="ECO:0000256" key="4">
    <source>
        <dbReference type="ARBA" id="ARBA00022553"/>
    </source>
</evidence>
<keyword evidence="10" id="KW-0472">Membrane</keyword>
<accession>A0A1P8K2J9</accession>
<dbReference type="EC" id="2.7.13.3" evidence="3"/>
<sequence>MTRPSLSRHLLLWALGALFLVWGSFVVVAYRTGIHEADELTDGHLASAAAMLLNLREAQLMPSERSTSRIPMPGLRSHDYQQSLSIVVWNAQGALVNHTGEAPLPAFSAGEGFADLQLGMPPVAWRSFSQWDTDHGRKVMVLLAVQERDDLASDIAEQIAEPGMWLLPVVSLALGLAVWRGLRPLYRLSDDVARLDAAKAERLIARHPYREFDSVVHSINTLIDGQQAALLRERQLASEVAHELRTPLASLALQAKALQSPMAPDEHGQALQRVERDALKAGHVLAQLLALARASRSELAEAAQPVELQALAQRVAAEYAQAAWDGGQEIGVSDTGSVVVSGHPLPIEMALRNLVENALRHTPAGTVIEIQTGQDAGSAWLQVCDRAGEGTGQGAEPGAEAHAPRARSAESLGLGLKIVARVAEVHSGHFERLADAPDWRSCYRLSFAVAANAGER</sequence>
<keyword evidence="11" id="KW-0902">Two-component regulatory system</keyword>
<dbReference type="GO" id="GO:0000155">
    <property type="term" value="F:phosphorelay sensor kinase activity"/>
    <property type="evidence" value="ECO:0007669"/>
    <property type="project" value="InterPro"/>
</dbReference>
<dbReference type="SMART" id="SM00387">
    <property type="entry name" value="HATPase_c"/>
    <property type="match status" value="1"/>
</dbReference>
<name>A0A1P8K2J9_9BURK</name>
<dbReference type="Pfam" id="PF00512">
    <property type="entry name" value="HisKA"/>
    <property type="match status" value="1"/>
</dbReference>
<evidence type="ECO:0000256" key="5">
    <source>
        <dbReference type="ARBA" id="ARBA00022679"/>
    </source>
</evidence>
<dbReference type="InterPro" id="IPR050428">
    <property type="entry name" value="TCS_sensor_his_kinase"/>
</dbReference>
<dbReference type="PANTHER" id="PTHR45436:SF14">
    <property type="entry name" value="SENSOR PROTEIN QSEC"/>
    <property type="match status" value="1"/>
</dbReference>
<reference evidence="13 14" key="1">
    <citation type="submission" date="2017-01" db="EMBL/GenBank/DDBJ databases">
        <authorList>
            <person name="Mah S.A."/>
            <person name="Swanson W.J."/>
            <person name="Moy G.W."/>
            <person name="Vacquier V.D."/>
        </authorList>
    </citation>
    <scope>NUCLEOTIDE SEQUENCE [LARGE SCALE GENOMIC DNA]</scope>
    <source>
        <strain evidence="13 14">DCY110</strain>
    </source>
</reference>
<evidence type="ECO:0000256" key="11">
    <source>
        <dbReference type="ARBA" id="ARBA00023012"/>
    </source>
</evidence>
<keyword evidence="6" id="KW-0812">Transmembrane</keyword>
<dbReference type="InterPro" id="IPR003594">
    <property type="entry name" value="HATPase_dom"/>
</dbReference>
<protein>
    <recommendedName>
        <fullName evidence="3">histidine kinase</fullName>
        <ecNumber evidence="3">2.7.13.3</ecNumber>
    </recommendedName>
</protein>
<gene>
    <name evidence="13" type="ORF">RD110_26015</name>
</gene>
<evidence type="ECO:0000256" key="1">
    <source>
        <dbReference type="ARBA" id="ARBA00000085"/>
    </source>
</evidence>
<dbReference type="PROSITE" id="PS50109">
    <property type="entry name" value="HIS_KIN"/>
    <property type="match status" value="1"/>
</dbReference>
<evidence type="ECO:0000259" key="12">
    <source>
        <dbReference type="PROSITE" id="PS50109"/>
    </source>
</evidence>
<dbReference type="Proteomes" id="UP000186609">
    <property type="component" value="Chromosome"/>
</dbReference>
<organism evidence="13 14">
    <name type="scientific">Rhodoferax koreensis</name>
    <dbReference type="NCBI Taxonomy" id="1842727"/>
    <lineage>
        <taxon>Bacteria</taxon>
        <taxon>Pseudomonadati</taxon>
        <taxon>Pseudomonadota</taxon>
        <taxon>Betaproteobacteria</taxon>
        <taxon>Burkholderiales</taxon>
        <taxon>Comamonadaceae</taxon>
        <taxon>Rhodoferax</taxon>
    </lineage>
</organism>
<dbReference type="KEGG" id="rhy:RD110_26015"/>
<dbReference type="OrthoDB" id="8790433at2"/>
<dbReference type="RefSeq" id="WP_076203743.1">
    <property type="nucleotide sequence ID" value="NZ_CP019236.1"/>
</dbReference>
<dbReference type="SUPFAM" id="SSF55874">
    <property type="entry name" value="ATPase domain of HSP90 chaperone/DNA topoisomerase II/histidine kinase"/>
    <property type="match status" value="1"/>
</dbReference>
<dbReference type="Gene3D" id="1.10.287.130">
    <property type="match status" value="1"/>
</dbReference>
<keyword evidence="4" id="KW-0597">Phosphoprotein</keyword>
<keyword evidence="7" id="KW-0547">Nucleotide-binding</keyword>
<evidence type="ECO:0000256" key="7">
    <source>
        <dbReference type="ARBA" id="ARBA00022741"/>
    </source>
</evidence>
<evidence type="ECO:0000256" key="3">
    <source>
        <dbReference type="ARBA" id="ARBA00012438"/>
    </source>
</evidence>
<dbReference type="InterPro" id="IPR005467">
    <property type="entry name" value="His_kinase_dom"/>
</dbReference>
<proteinExistence type="predicted"/>
<dbReference type="AlphaFoldDB" id="A0A1P8K2J9"/>
<dbReference type="GO" id="GO:0005886">
    <property type="term" value="C:plasma membrane"/>
    <property type="evidence" value="ECO:0007669"/>
    <property type="project" value="TreeGrafter"/>
</dbReference>
<dbReference type="InterPro" id="IPR036890">
    <property type="entry name" value="HATPase_C_sf"/>
</dbReference>
<dbReference type="EMBL" id="CP019236">
    <property type="protein sequence ID" value="APW40229.1"/>
    <property type="molecule type" value="Genomic_DNA"/>
</dbReference>